<dbReference type="AlphaFoldDB" id="A0A4Q0VB84"/>
<dbReference type="Pfam" id="PF13412">
    <property type="entry name" value="HTH_24"/>
    <property type="match status" value="1"/>
</dbReference>
<accession>A0A4Q0VB84</accession>
<name>A0A4Q0VB84_CLOTA</name>
<dbReference type="Gene3D" id="3.90.550.10">
    <property type="entry name" value="Spore Coat Polysaccharide Biosynthesis Protein SpsA, Chain A"/>
    <property type="match status" value="1"/>
</dbReference>
<proteinExistence type="predicted"/>
<organism evidence="4 5">
    <name type="scientific">Clostridium tetani</name>
    <dbReference type="NCBI Taxonomy" id="1513"/>
    <lineage>
        <taxon>Bacteria</taxon>
        <taxon>Bacillati</taxon>
        <taxon>Bacillota</taxon>
        <taxon>Clostridia</taxon>
        <taxon>Eubacteriales</taxon>
        <taxon>Clostridiaceae</taxon>
        <taxon>Clostridium</taxon>
    </lineage>
</organism>
<dbReference type="CDD" id="cd02523">
    <property type="entry name" value="PC_cytidylyltransferase"/>
    <property type="match status" value="1"/>
</dbReference>
<evidence type="ECO:0000256" key="1">
    <source>
        <dbReference type="ARBA" id="ARBA00022679"/>
    </source>
</evidence>
<evidence type="ECO:0000313" key="5">
    <source>
        <dbReference type="Proteomes" id="UP000290921"/>
    </source>
</evidence>
<dbReference type="InterPro" id="IPR025877">
    <property type="entry name" value="MobA-like_NTP_Trfase"/>
</dbReference>
<dbReference type="InterPro" id="IPR050065">
    <property type="entry name" value="GlmU-like"/>
</dbReference>
<dbReference type="InterPro" id="IPR029044">
    <property type="entry name" value="Nucleotide-diphossugar_trans"/>
</dbReference>
<evidence type="ECO:0000256" key="2">
    <source>
        <dbReference type="ARBA" id="ARBA00022695"/>
    </source>
</evidence>
<dbReference type="InterPro" id="IPR036388">
    <property type="entry name" value="WH-like_DNA-bd_sf"/>
</dbReference>
<dbReference type="Gene3D" id="1.10.10.10">
    <property type="entry name" value="Winged helix-like DNA-binding domain superfamily/Winged helix DNA-binding domain"/>
    <property type="match status" value="1"/>
</dbReference>
<dbReference type="Pfam" id="PF12804">
    <property type="entry name" value="NTP_transf_3"/>
    <property type="match status" value="1"/>
</dbReference>
<evidence type="ECO:0000259" key="3">
    <source>
        <dbReference type="Pfam" id="PF12804"/>
    </source>
</evidence>
<dbReference type="SUPFAM" id="SSF46785">
    <property type="entry name" value="Winged helix' DNA-binding domain"/>
    <property type="match status" value="1"/>
</dbReference>
<keyword evidence="1 4" id="KW-0808">Transferase</keyword>
<feature type="domain" description="MobA-like NTP transferase" evidence="3">
    <location>
        <begin position="81"/>
        <end position="193"/>
    </location>
</feature>
<dbReference type="GO" id="GO:0016779">
    <property type="term" value="F:nucleotidyltransferase activity"/>
    <property type="evidence" value="ECO:0007669"/>
    <property type="project" value="UniProtKB-KW"/>
</dbReference>
<evidence type="ECO:0000313" key="4">
    <source>
        <dbReference type="EMBL" id="RXI47031.1"/>
    </source>
</evidence>
<keyword evidence="2 4" id="KW-0548">Nucleotidyltransferase</keyword>
<dbReference type="PANTHER" id="PTHR43584">
    <property type="entry name" value="NUCLEOTIDYL TRANSFERASE"/>
    <property type="match status" value="1"/>
</dbReference>
<comment type="caution">
    <text evidence="4">The sequence shown here is derived from an EMBL/GenBank/DDBJ whole genome shotgun (WGS) entry which is preliminary data.</text>
</comment>
<reference evidence="4 5" key="1">
    <citation type="submission" date="2018-06" db="EMBL/GenBank/DDBJ databases">
        <title>Genome conservation of Clostridium tetani.</title>
        <authorList>
            <person name="Bruggemann H."/>
            <person name="Popoff M.R."/>
        </authorList>
    </citation>
    <scope>NUCLEOTIDE SEQUENCE [LARGE SCALE GENOMIC DNA]</scope>
    <source>
        <strain evidence="4 5">2017.061</strain>
    </source>
</reference>
<sequence>MRCLILNQKKLKILKLLKDNGDVSQRKLAEYTGFALGTINNIIKELEINSYIIKKYGDGNFYYKITNEGIEEIEKSFIKLAVILAAGLGSRLNSVTEDNIPKGMLEIEGKSLVERSINNLFENGIERIIIVTGHLNNYYDALCEKYENIKTIKNSNYANTGSMASLAVAKDLIKEDFLLLESDLIYEKRAIKELQYIDKKDCVLLSGKTNSGDEVYIEVRDNSIYKVSKDKHGLNSIYGELVGIVKVSMDLFQKMMIEYSKNTNPQYHYEYAIEDSAKSYDVGYEKIKDLIWAEIDDPNHLKRVLNKVIPKLKEKNEI</sequence>
<protein>
    <submittedName>
        <fullName evidence="4">Phosphocholine cytidylyltransferase family protein</fullName>
    </submittedName>
</protein>
<dbReference type="EMBL" id="QMAP01000009">
    <property type="protein sequence ID" value="RXI47031.1"/>
    <property type="molecule type" value="Genomic_DNA"/>
</dbReference>
<dbReference type="Proteomes" id="UP000290921">
    <property type="component" value="Unassembled WGS sequence"/>
</dbReference>
<dbReference type="PANTHER" id="PTHR43584:SF5">
    <property type="entry name" value="PROTEIN LICC"/>
    <property type="match status" value="1"/>
</dbReference>
<dbReference type="SUPFAM" id="SSF53448">
    <property type="entry name" value="Nucleotide-diphospho-sugar transferases"/>
    <property type="match status" value="1"/>
</dbReference>
<dbReference type="InterPro" id="IPR036390">
    <property type="entry name" value="WH_DNA-bd_sf"/>
</dbReference>
<gene>
    <name evidence="4" type="ORF">DP130_10270</name>
</gene>